<dbReference type="Gene3D" id="3.20.20.370">
    <property type="entry name" value="Glycoside hydrolase/deacetylase"/>
    <property type="match status" value="1"/>
</dbReference>
<keyword evidence="5" id="KW-0119">Carbohydrate metabolism</keyword>
<evidence type="ECO:0000256" key="1">
    <source>
        <dbReference type="ARBA" id="ARBA00001946"/>
    </source>
</evidence>
<sequence length="245" mass="27541">MGFPVNVLANADDFGYSASVNKAVLFCFENGYINSATLLTNTPGFDEAVQMVRDNQCVKNIGIHVNLAEGRPLTNLGDAFLNADGCFNLQKTGKASSFFTKAEKQALATEISAQINKGLSQGIAINHIDSHYHLHTLPGLFNLFLHTAGQFNLKMRLAQTYREGSYLKFWYRRYINSRVTARKLNYTDRFESVGHFLLQGRFNVGVESTEVMLHPDFDTAGNLTDHFEAETMVNWLNYLKQLPNN</sequence>
<protein>
    <submittedName>
        <fullName evidence="6">ChbG/HpnK family deacetylase</fullName>
    </submittedName>
</protein>
<gene>
    <name evidence="6" type="ORF">IDJ77_14570</name>
</gene>
<evidence type="ECO:0000313" key="6">
    <source>
        <dbReference type="EMBL" id="MBD1365042.1"/>
    </source>
</evidence>
<evidence type="ECO:0000313" key="7">
    <source>
        <dbReference type="Proteomes" id="UP000606600"/>
    </source>
</evidence>
<evidence type="ECO:0000256" key="5">
    <source>
        <dbReference type="ARBA" id="ARBA00023277"/>
    </source>
</evidence>
<reference evidence="6 7" key="1">
    <citation type="submission" date="2020-09" db="EMBL/GenBank/DDBJ databases">
        <title>Novel species of Mucilaginibacter isolated from a glacier on the Tibetan Plateau.</title>
        <authorList>
            <person name="Liu Q."/>
            <person name="Xin Y.-H."/>
        </authorList>
    </citation>
    <scope>NUCLEOTIDE SEQUENCE [LARGE SCALE GENOMIC DNA]</scope>
    <source>
        <strain evidence="6 7">ZT4R22</strain>
    </source>
</reference>
<comment type="cofactor">
    <cofactor evidence="1">
        <name>Mg(2+)</name>
        <dbReference type="ChEBI" id="CHEBI:18420"/>
    </cofactor>
</comment>
<dbReference type="SUPFAM" id="SSF88713">
    <property type="entry name" value="Glycoside hydrolase/deacetylase"/>
    <property type="match status" value="1"/>
</dbReference>
<dbReference type="Proteomes" id="UP000606600">
    <property type="component" value="Unassembled WGS sequence"/>
</dbReference>
<proteinExistence type="predicted"/>
<accession>A0ABR7WUY4</accession>
<dbReference type="InterPro" id="IPR011330">
    <property type="entry name" value="Glyco_hydro/deAcase_b/a-brl"/>
</dbReference>
<dbReference type="PANTHER" id="PTHR31609">
    <property type="entry name" value="YDJC DEACETYLASE FAMILY MEMBER"/>
    <property type="match status" value="1"/>
</dbReference>
<evidence type="ECO:0000256" key="3">
    <source>
        <dbReference type="ARBA" id="ARBA00022801"/>
    </source>
</evidence>
<evidence type="ECO:0000256" key="4">
    <source>
        <dbReference type="ARBA" id="ARBA00022842"/>
    </source>
</evidence>
<organism evidence="6 7">
    <name type="scientific">Mucilaginibacter pankratovii</name>
    <dbReference type="NCBI Taxonomy" id="2772110"/>
    <lineage>
        <taxon>Bacteria</taxon>
        <taxon>Pseudomonadati</taxon>
        <taxon>Bacteroidota</taxon>
        <taxon>Sphingobacteriia</taxon>
        <taxon>Sphingobacteriales</taxon>
        <taxon>Sphingobacteriaceae</taxon>
        <taxon>Mucilaginibacter</taxon>
    </lineage>
</organism>
<keyword evidence="7" id="KW-1185">Reference proteome</keyword>
<dbReference type="EMBL" id="JACWMY010000007">
    <property type="protein sequence ID" value="MBD1365042.1"/>
    <property type="molecule type" value="Genomic_DNA"/>
</dbReference>
<evidence type="ECO:0000256" key="2">
    <source>
        <dbReference type="ARBA" id="ARBA00022723"/>
    </source>
</evidence>
<keyword evidence="2" id="KW-0479">Metal-binding</keyword>
<name>A0ABR7WUY4_9SPHI</name>
<dbReference type="InterPro" id="IPR006879">
    <property type="entry name" value="YdjC-like"/>
</dbReference>
<keyword evidence="3" id="KW-0378">Hydrolase</keyword>
<dbReference type="PANTHER" id="PTHR31609:SF1">
    <property type="entry name" value="CARBOHYDRATE DEACETYLASE"/>
    <property type="match status" value="1"/>
</dbReference>
<dbReference type="RefSeq" id="WP_191189707.1">
    <property type="nucleotide sequence ID" value="NZ_JACWMY010000007.1"/>
</dbReference>
<dbReference type="Pfam" id="PF04794">
    <property type="entry name" value="YdjC"/>
    <property type="match status" value="1"/>
</dbReference>
<comment type="caution">
    <text evidence="6">The sequence shown here is derived from an EMBL/GenBank/DDBJ whole genome shotgun (WGS) entry which is preliminary data.</text>
</comment>
<keyword evidence="4" id="KW-0460">Magnesium</keyword>